<dbReference type="InterPro" id="IPR002156">
    <property type="entry name" value="RNaseH_domain"/>
</dbReference>
<accession>A0A3A3Z5H7</accession>
<dbReference type="PANTHER" id="PTHR48100:SF1">
    <property type="entry name" value="HISTIDINE PHOSPHATASE FAMILY PROTEIN-RELATED"/>
    <property type="match status" value="1"/>
</dbReference>
<evidence type="ECO:0000313" key="7">
    <source>
        <dbReference type="Proteomes" id="UP000265614"/>
    </source>
</evidence>
<dbReference type="SUPFAM" id="SSF53098">
    <property type="entry name" value="Ribonuclease H-like"/>
    <property type="match status" value="1"/>
</dbReference>
<dbReference type="PANTHER" id="PTHR48100">
    <property type="entry name" value="BROAD-SPECIFICITY PHOSPHATASE YOR283W-RELATED"/>
    <property type="match status" value="1"/>
</dbReference>
<sequence length="389" mass="41337">MTAGGARRFVVEADGGSRGNPGPAAYGALVRDADGEVLAEVAEHIGRATNNVAEYRGLIAGLEAARDLDPGARIEVRMDSKLVVEQMSGRWKVKHPDMQPLALRARRVLPPEQVSYTWVPRERNKAADRLANEALDLAAKGLPWQPSGRPLPAAGLPGAAVDEAQPAPAPGPALAAAAVEALAPPTRLVLLRHGRTGDTARHVFSGWGGADPALSEDGEREAALAAQALSAPRWGIDAVVASPMRRTRQTAQAVADALGLQVRLDEGWREQSFGEWEGLTFGEVRERSPEALTTWLSSPAERPPGGESLDEASARVALARDELVARHTGRTVLVVAHLTPLLQLVRMALDAPAPTVFRLALEPASVSRVDVYTDGLATLRLLNDTSHLA</sequence>
<evidence type="ECO:0000256" key="2">
    <source>
        <dbReference type="PIRSR" id="PIRSR613078-1"/>
    </source>
</evidence>
<feature type="binding site" evidence="3">
    <location>
        <position position="246"/>
    </location>
    <ligand>
        <name>substrate</name>
    </ligand>
</feature>
<evidence type="ECO:0000259" key="5">
    <source>
        <dbReference type="PROSITE" id="PS50879"/>
    </source>
</evidence>
<dbReference type="InterPro" id="IPR012337">
    <property type="entry name" value="RNaseH-like_sf"/>
</dbReference>
<reference evidence="6 7" key="1">
    <citation type="submission" date="2018-09" db="EMBL/GenBank/DDBJ databases">
        <title>YIM 75000 draft genome.</title>
        <authorList>
            <person name="Tang S."/>
            <person name="Feng Y."/>
        </authorList>
    </citation>
    <scope>NUCLEOTIDE SEQUENCE [LARGE SCALE GENOMIC DNA]</scope>
    <source>
        <strain evidence="6 7">YIM 75000</strain>
    </source>
</reference>
<evidence type="ECO:0000313" key="6">
    <source>
        <dbReference type="EMBL" id="RJK96968.1"/>
    </source>
</evidence>
<dbReference type="OrthoDB" id="5296884at2"/>
<dbReference type="PROSITE" id="PS50879">
    <property type="entry name" value="RNASE_H_1"/>
    <property type="match status" value="1"/>
</dbReference>
<feature type="active site" description="Proton donor/acceptor" evidence="2">
    <location>
        <position position="270"/>
    </location>
</feature>
<dbReference type="PIRSF" id="PIRSF036922">
    <property type="entry name" value="RNaseH_PGAM"/>
    <property type="match status" value="1"/>
</dbReference>
<dbReference type="EMBL" id="QZEZ01000002">
    <property type="protein sequence ID" value="RJK96968.1"/>
    <property type="molecule type" value="Genomic_DNA"/>
</dbReference>
<dbReference type="InterPro" id="IPR050275">
    <property type="entry name" value="PGM_Phosphatase"/>
</dbReference>
<dbReference type="CDD" id="cd09279">
    <property type="entry name" value="RNase_HI_like"/>
    <property type="match status" value="1"/>
</dbReference>
<dbReference type="GO" id="GO:0004523">
    <property type="term" value="F:RNA-DNA hybrid ribonuclease activity"/>
    <property type="evidence" value="ECO:0007669"/>
    <property type="project" value="InterPro"/>
</dbReference>
<dbReference type="Gene3D" id="3.40.50.1240">
    <property type="entry name" value="Phosphoglycerate mutase-like"/>
    <property type="match status" value="1"/>
</dbReference>
<feature type="region of interest" description="Disordered" evidence="4">
    <location>
        <begin position="143"/>
        <end position="172"/>
    </location>
</feature>
<feature type="compositionally biased region" description="Low complexity" evidence="4">
    <location>
        <begin position="150"/>
        <end position="172"/>
    </location>
</feature>
<feature type="domain" description="RNase H type-1" evidence="5">
    <location>
        <begin position="5"/>
        <end position="143"/>
    </location>
</feature>
<dbReference type="Pfam" id="PF13456">
    <property type="entry name" value="RVT_3"/>
    <property type="match status" value="1"/>
</dbReference>
<feature type="active site" description="Proton donor/acceptor; for phosphatase activity" evidence="1">
    <location>
        <position position="270"/>
    </location>
</feature>
<dbReference type="AlphaFoldDB" id="A0A3A3Z5H7"/>
<dbReference type="Proteomes" id="UP000265614">
    <property type="component" value="Unassembled WGS sequence"/>
</dbReference>
<gene>
    <name evidence="6" type="ORF">D5H78_06920</name>
</gene>
<feature type="active site" description="Tele-phosphohistidine intermediate" evidence="1">
    <location>
        <position position="193"/>
    </location>
</feature>
<dbReference type="GO" id="GO:0003676">
    <property type="term" value="F:nucleic acid binding"/>
    <property type="evidence" value="ECO:0007669"/>
    <property type="project" value="InterPro"/>
</dbReference>
<organism evidence="6 7">
    <name type="scientific">Vallicoccus soli</name>
    <dbReference type="NCBI Taxonomy" id="2339232"/>
    <lineage>
        <taxon>Bacteria</taxon>
        <taxon>Bacillati</taxon>
        <taxon>Actinomycetota</taxon>
        <taxon>Actinomycetes</taxon>
        <taxon>Motilibacterales</taxon>
        <taxon>Vallicoccaceae</taxon>
        <taxon>Vallicoccus</taxon>
    </lineage>
</organism>
<dbReference type="Pfam" id="PF00300">
    <property type="entry name" value="His_Phos_1"/>
    <property type="match status" value="1"/>
</dbReference>
<dbReference type="InterPro" id="IPR013078">
    <property type="entry name" value="His_Pase_superF_clade-1"/>
</dbReference>
<proteinExistence type="predicted"/>
<protein>
    <submittedName>
        <fullName evidence="6">Bifunctional RNase H/acid phosphatase</fullName>
    </submittedName>
</protein>
<dbReference type="Gene3D" id="3.30.420.10">
    <property type="entry name" value="Ribonuclease H-like superfamily/Ribonuclease H"/>
    <property type="match status" value="1"/>
</dbReference>
<evidence type="ECO:0000256" key="3">
    <source>
        <dbReference type="PIRSR" id="PIRSR613078-2"/>
    </source>
</evidence>
<dbReference type="InterPro" id="IPR036397">
    <property type="entry name" value="RNaseH_sf"/>
</dbReference>
<evidence type="ECO:0000256" key="1">
    <source>
        <dbReference type="PIRSR" id="PIRSR036922-1"/>
    </source>
</evidence>
<dbReference type="NCBIfam" id="NF005567">
    <property type="entry name" value="PRK07238.1"/>
    <property type="match status" value="1"/>
</dbReference>
<dbReference type="SMART" id="SM00855">
    <property type="entry name" value="PGAM"/>
    <property type="match status" value="1"/>
</dbReference>
<keyword evidence="7" id="KW-1185">Reference proteome</keyword>
<dbReference type="RefSeq" id="WP_119949684.1">
    <property type="nucleotide sequence ID" value="NZ_QZEZ01000002.1"/>
</dbReference>
<comment type="caution">
    <text evidence="6">The sequence shown here is derived from an EMBL/GenBank/DDBJ whole genome shotgun (WGS) entry which is preliminary data.</text>
</comment>
<dbReference type="SUPFAM" id="SSF53254">
    <property type="entry name" value="Phosphoglycerate mutase-like"/>
    <property type="match status" value="1"/>
</dbReference>
<dbReference type="CDD" id="cd07067">
    <property type="entry name" value="HP_PGM_like"/>
    <property type="match status" value="1"/>
</dbReference>
<evidence type="ECO:0000256" key="4">
    <source>
        <dbReference type="SAM" id="MobiDB-lite"/>
    </source>
</evidence>
<dbReference type="GO" id="GO:0016791">
    <property type="term" value="F:phosphatase activity"/>
    <property type="evidence" value="ECO:0007669"/>
    <property type="project" value="TreeGrafter"/>
</dbReference>
<name>A0A3A3Z5H7_9ACTN</name>
<dbReference type="InterPro" id="IPR029033">
    <property type="entry name" value="His_PPase_superfam"/>
</dbReference>
<dbReference type="InterPro" id="IPR014636">
    <property type="entry name" value="RNaseH/PGlycerate_mutase"/>
</dbReference>
<dbReference type="GO" id="GO:0005737">
    <property type="term" value="C:cytoplasm"/>
    <property type="evidence" value="ECO:0007669"/>
    <property type="project" value="TreeGrafter"/>
</dbReference>